<dbReference type="AlphaFoldDB" id="A0A6M3M820"/>
<reference evidence="1" key="1">
    <citation type="submission" date="2020-03" db="EMBL/GenBank/DDBJ databases">
        <title>The deep terrestrial virosphere.</title>
        <authorList>
            <person name="Holmfeldt K."/>
            <person name="Nilsson E."/>
            <person name="Simone D."/>
            <person name="Lopez-Fernandez M."/>
            <person name="Wu X."/>
            <person name="de Brujin I."/>
            <person name="Lundin D."/>
            <person name="Andersson A."/>
            <person name="Bertilsson S."/>
            <person name="Dopson M."/>
        </authorList>
    </citation>
    <scope>NUCLEOTIDE SEQUENCE</scope>
    <source>
        <strain evidence="1">MM171B02032</strain>
    </source>
</reference>
<organism evidence="1">
    <name type="scientific">viral metagenome</name>
    <dbReference type="NCBI Taxonomy" id="1070528"/>
    <lineage>
        <taxon>unclassified sequences</taxon>
        <taxon>metagenomes</taxon>
        <taxon>organismal metagenomes</taxon>
    </lineage>
</organism>
<dbReference type="EMBL" id="MT143731">
    <property type="protein sequence ID" value="QJB01765.1"/>
    <property type="molecule type" value="Genomic_DNA"/>
</dbReference>
<evidence type="ECO:0000313" key="1">
    <source>
        <dbReference type="EMBL" id="QJB01765.1"/>
    </source>
</evidence>
<accession>A0A6M3M820</accession>
<name>A0A6M3M820_9ZZZZ</name>
<proteinExistence type="predicted"/>
<gene>
    <name evidence="1" type="ORF">MM171B02032_0012</name>
</gene>
<protein>
    <submittedName>
        <fullName evidence="1">Uncharacterized protein</fullName>
    </submittedName>
</protein>
<sequence>MMEDEEFLDCGKLIELIEDWFGCAPCTQEGLQKVSRGLNEYVNIQIHIKAEIENFIPRHVAEGRVENGVIIGGVDWPAEDVKACFEEIRFIMKFGVPMGEVGKIPFDWESNPLASAEIQSRVDALWNRNEATDK</sequence>